<keyword evidence="5 16" id="KW-0489">Methyltransferase</keyword>
<evidence type="ECO:0000256" key="13">
    <source>
        <dbReference type="ARBA" id="ARBA00066936"/>
    </source>
</evidence>
<evidence type="ECO:0000256" key="9">
    <source>
        <dbReference type="ARBA" id="ARBA00022884"/>
    </source>
</evidence>
<evidence type="ECO:0000256" key="8">
    <source>
        <dbReference type="ARBA" id="ARBA00022694"/>
    </source>
</evidence>
<evidence type="ECO:0000313" key="17">
    <source>
        <dbReference type="Proteomes" id="UP000585802"/>
    </source>
</evidence>
<sequence>MSQKYLFELGGENIELGKCEAIELLKTEKYEPKLVYYNESIIILDVLKEINKMVIRRLGMTKRVSKVLYYSNKNKFDEILKEIPRIDIKKKSFAIRLIKKEGIPENEIAIKLGEKIPKRNKINLSKPDVKILYYSDKKTIISIWERNLETYYKRCLKHHIRYRPFFSPIGIHPRISRSMVNLSNSTKGDNVIDPFCGTGGILIEIADMQIEAIGIDILKKMVENSVGNLRHYNLKGIVVEGDIQNVENYNFNAIVTDPPYGLSTTTKGEGVKKLMSRSMDIFAETMREKQRVVMAVSNPKLINPKDFTLIHKFEWYIHKSLTRYILVLERN</sequence>
<feature type="domain" description="Ribosomal RNA large subunit methyltransferase K/L-like methyltransferase" evidence="15">
    <location>
        <begin position="161"/>
        <end position="300"/>
    </location>
</feature>
<keyword evidence="3" id="KW-0963">Cytoplasm</keyword>
<comment type="similarity">
    <text evidence="12">Belongs to the methyltransferase superfamily. Trm-G10 family.</text>
</comment>
<accession>A0A7J4GSC4</accession>
<evidence type="ECO:0000256" key="4">
    <source>
        <dbReference type="ARBA" id="ARBA00022555"/>
    </source>
</evidence>
<dbReference type="PANTHER" id="PTHR14911:SF13">
    <property type="entry name" value="TRNA (GUANINE(6)-N2)-METHYLTRANSFERASE THUMP3"/>
    <property type="match status" value="1"/>
</dbReference>
<organism evidence="16 17">
    <name type="scientific">Marine Group III euryarchaeote</name>
    <dbReference type="NCBI Taxonomy" id="2173149"/>
    <lineage>
        <taxon>Archaea</taxon>
        <taxon>Methanobacteriati</taxon>
        <taxon>Thermoplasmatota</taxon>
        <taxon>Thermoplasmata</taxon>
        <taxon>Candidatus Thermoprofundales</taxon>
    </lineage>
</organism>
<dbReference type="CDD" id="cd02440">
    <property type="entry name" value="AdoMet_MTases"/>
    <property type="match status" value="1"/>
</dbReference>
<evidence type="ECO:0000259" key="15">
    <source>
        <dbReference type="Pfam" id="PF01170"/>
    </source>
</evidence>
<dbReference type="Pfam" id="PF01170">
    <property type="entry name" value="UPF0020"/>
    <property type="match status" value="1"/>
</dbReference>
<comment type="caution">
    <text evidence="16">The sequence shown here is derived from an EMBL/GenBank/DDBJ whole genome shotgun (WGS) entry which is preliminary data.</text>
</comment>
<dbReference type="PROSITE" id="PS01261">
    <property type="entry name" value="UPF0020"/>
    <property type="match status" value="1"/>
</dbReference>
<gene>
    <name evidence="16" type="ORF">EYQ70_00415</name>
</gene>
<evidence type="ECO:0000256" key="2">
    <source>
        <dbReference type="ARBA" id="ARBA00011245"/>
    </source>
</evidence>
<evidence type="ECO:0000256" key="12">
    <source>
        <dbReference type="ARBA" id="ARBA00061338"/>
    </source>
</evidence>
<dbReference type="PANTHER" id="PTHR14911">
    <property type="entry name" value="THUMP DOMAIN-CONTAINING"/>
    <property type="match status" value="1"/>
</dbReference>
<dbReference type="SUPFAM" id="SSF53335">
    <property type="entry name" value="S-adenosyl-L-methionine-dependent methyltransferases"/>
    <property type="match status" value="1"/>
</dbReference>
<evidence type="ECO:0000313" key="16">
    <source>
        <dbReference type="EMBL" id="HIF36879.1"/>
    </source>
</evidence>
<comment type="subunit">
    <text evidence="2">Monomer.</text>
</comment>
<dbReference type="GO" id="GO:0160101">
    <property type="term" value="F:tRNA (guanine(10)-N2)-dimethyltransferase activity"/>
    <property type="evidence" value="ECO:0007669"/>
    <property type="project" value="UniProtKB-EC"/>
</dbReference>
<evidence type="ECO:0000256" key="11">
    <source>
        <dbReference type="ARBA" id="ARBA00054380"/>
    </source>
</evidence>
<evidence type="ECO:0000256" key="7">
    <source>
        <dbReference type="ARBA" id="ARBA00022691"/>
    </source>
</evidence>
<dbReference type="InterPro" id="IPR002052">
    <property type="entry name" value="DNA_methylase_N6_adenine_CS"/>
</dbReference>
<reference evidence="17" key="1">
    <citation type="journal article" date="2019" name="bioRxiv">
        <title>Genome diversification in globally distributed novel marine Proteobacteria is linked to environmental adaptation.</title>
        <authorList>
            <person name="Zhou Z."/>
            <person name="Tran P.Q."/>
            <person name="Kieft K."/>
            <person name="Anantharaman K."/>
        </authorList>
    </citation>
    <scope>NUCLEOTIDE SEQUENCE [LARGE SCALE GENOMIC DNA]</scope>
</reference>
<evidence type="ECO:0000256" key="3">
    <source>
        <dbReference type="ARBA" id="ARBA00022490"/>
    </source>
</evidence>
<keyword evidence="9" id="KW-0694">RNA-binding</keyword>
<dbReference type="EMBL" id="DUCX01000010">
    <property type="protein sequence ID" value="HIF36879.1"/>
    <property type="molecule type" value="Genomic_DNA"/>
</dbReference>
<proteinExistence type="inferred from homology"/>
<dbReference type="InterPro" id="IPR000241">
    <property type="entry name" value="RlmKL-like_Mtase"/>
</dbReference>
<keyword evidence="4" id="KW-0820">tRNA-binding</keyword>
<dbReference type="Gene3D" id="3.40.50.150">
    <property type="entry name" value="Vaccinia Virus protein VP39"/>
    <property type="match status" value="1"/>
</dbReference>
<dbReference type="PROSITE" id="PS00092">
    <property type="entry name" value="N6_MTASE"/>
    <property type="match status" value="1"/>
</dbReference>
<comment type="subcellular location">
    <subcellularLocation>
        <location evidence="1">Cytoplasm</location>
    </subcellularLocation>
</comment>
<protein>
    <recommendedName>
        <fullName evidence="13">tRNA (guanine(10)-N(2))-dimethyltransferase</fullName>
        <ecNumber evidence="13">2.1.1.213</ecNumber>
    </recommendedName>
    <alternativeName>
        <fullName evidence="14">tRNA:G10 dimethyltransferase</fullName>
    </alternativeName>
</protein>
<evidence type="ECO:0000256" key="1">
    <source>
        <dbReference type="ARBA" id="ARBA00004496"/>
    </source>
</evidence>
<keyword evidence="7" id="KW-0949">S-adenosyl-L-methionine</keyword>
<dbReference type="GO" id="GO:0005737">
    <property type="term" value="C:cytoplasm"/>
    <property type="evidence" value="ECO:0007669"/>
    <property type="project" value="UniProtKB-SubCell"/>
</dbReference>
<dbReference type="PRINTS" id="PR00507">
    <property type="entry name" value="N12N6MTFRASE"/>
</dbReference>
<comment type="catalytic activity">
    <reaction evidence="10">
        <text>guanosine(10) in tRNA + 2 S-adenosyl-L-methionine = N(2)-dimethylguanosine(10) in tRNA + 2 S-adenosyl-L-homocysteine + 2 H(+)</text>
        <dbReference type="Rhea" id="RHEA:43124"/>
        <dbReference type="Rhea" id="RHEA-COMP:10355"/>
        <dbReference type="Rhea" id="RHEA-COMP:10358"/>
        <dbReference type="ChEBI" id="CHEBI:15378"/>
        <dbReference type="ChEBI" id="CHEBI:57856"/>
        <dbReference type="ChEBI" id="CHEBI:59789"/>
        <dbReference type="ChEBI" id="CHEBI:74269"/>
        <dbReference type="ChEBI" id="CHEBI:74513"/>
        <dbReference type="EC" id="2.1.1.213"/>
    </reaction>
</comment>
<evidence type="ECO:0000256" key="10">
    <source>
        <dbReference type="ARBA" id="ARBA00051883"/>
    </source>
</evidence>
<evidence type="ECO:0000256" key="6">
    <source>
        <dbReference type="ARBA" id="ARBA00022679"/>
    </source>
</evidence>
<dbReference type="Proteomes" id="UP000585802">
    <property type="component" value="Unassembled WGS sequence"/>
</dbReference>
<dbReference type="FunFam" id="3.40.50.150:FF:000251">
    <property type="entry name" value="Putative RNA methylase"/>
    <property type="match status" value="1"/>
</dbReference>
<name>A0A7J4GSC4_9ARCH</name>
<keyword evidence="6 16" id="KW-0808">Transferase</keyword>
<dbReference type="GO" id="GO:0030488">
    <property type="term" value="P:tRNA methylation"/>
    <property type="evidence" value="ECO:0007669"/>
    <property type="project" value="TreeGrafter"/>
</dbReference>
<keyword evidence="8" id="KW-0819">tRNA processing</keyword>
<dbReference type="InterPro" id="IPR029063">
    <property type="entry name" value="SAM-dependent_MTases_sf"/>
</dbReference>
<dbReference type="GO" id="GO:0000049">
    <property type="term" value="F:tRNA binding"/>
    <property type="evidence" value="ECO:0007669"/>
    <property type="project" value="UniProtKB-KW"/>
</dbReference>
<comment type="function">
    <text evidence="11">Catalyzes the adenosylmethionine-dependent methylation of the exocyclic amino group (N(2)) of guanosine at position 10 of various tRNAs. Acts via a two-step process that leads to the formation of either N(2)-monomethyl (m(2)G) or N(2)-dimethylguanosine (m(2)(2)G).</text>
</comment>
<evidence type="ECO:0000256" key="14">
    <source>
        <dbReference type="ARBA" id="ARBA00082665"/>
    </source>
</evidence>
<dbReference type="AlphaFoldDB" id="A0A7J4GSC4"/>
<evidence type="ECO:0000256" key="5">
    <source>
        <dbReference type="ARBA" id="ARBA00022603"/>
    </source>
</evidence>
<dbReference type="EC" id="2.1.1.213" evidence="13"/>
<dbReference type="InterPro" id="IPR053943">
    <property type="entry name" value="RlmKL-like_Mtase_CS"/>
</dbReference>